<organism evidence="1 2">
    <name type="scientific">Mesorhizobium delmotii</name>
    <dbReference type="NCBI Taxonomy" id="1631247"/>
    <lineage>
        <taxon>Bacteria</taxon>
        <taxon>Pseudomonadati</taxon>
        <taxon>Pseudomonadota</taxon>
        <taxon>Alphaproteobacteria</taxon>
        <taxon>Hyphomicrobiales</taxon>
        <taxon>Phyllobacteriaceae</taxon>
        <taxon>Mesorhizobium</taxon>
    </lineage>
</organism>
<evidence type="ECO:0000313" key="1">
    <source>
        <dbReference type="EMBL" id="SJM34454.1"/>
    </source>
</evidence>
<dbReference type="EMBL" id="FUIG01000053">
    <property type="protein sequence ID" value="SJM34454.1"/>
    <property type="molecule type" value="Genomic_DNA"/>
</dbReference>
<evidence type="ECO:0000313" key="2">
    <source>
        <dbReference type="Proteomes" id="UP000245698"/>
    </source>
</evidence>
<dbReference type="Proteomes" id="UP000245698">
    <property type="component" value="Unassembled WGS sequence"/>
</dbReference>
<dbReference type="AlphaFoldDB" id="A0A2P9ATG5"/>
<name>A0A2P9ATG5_9HYPH</name>
<reference evidence="2" key="1">
    <citation type="submission" date="2016-12" db="EMBL/GenBank/DDBJ databases">
        <authorList>
            <person name="Brunel B."/>
        </authorList>
    </citation>
    <scope>NUCLEOTIDE SEQUENCE [LARGE SCALE GENOMIC DNA]</scope>
</reference>
<protein>
    <submittedName>
        <fullName evidence="1">Uncharacterized protein</fullName>
    </submittedName>
</protein>
<keyword evidence="2" id="KW-1185">Reference proteome</keyword>
<accession>A0A2P9ATG5</accession>
<gene>
    <name evidence="1" type="ORF">BQ8482_440008</name>
</gene>
<sequence>MVDGIYWLLYAAYLQNTVTIRRKSLWTSIVQMLPSLTPCRETID</sequence>
<proteinExistence type="predicted"/>